<dbReference type="GO" id="GO:0000287">
    <property type="term" value="F:magnesium ion binding"/>
    <property type="evidence" value="ECO:0007669"/>
    <property type="project" value="UniProtKB-UniRule"/>
</dbReference>
<evidence type="ECO:0000256" key="4">
    <source>
        <dbReference type="ARBA" id="ARBA00022490"/>
    </source>
</evidence>
<dbReference type="InterPro" id="IPR044015">
    <property type="entry name" value="FBPase_C_dom"/>
</dbReference>
<dbReference type="HAMAP" id="MF_01855">
    <property type="entry name" value="FBPase_class1"/>
    <property type="match status" value="1"/>
</dbReference>
<dbReference type="InterPro" id="IPR028343">
    <property type="entry name" value="FBPtase"/>
</dbReference>
<comment type="catalytic activity">
    <reaction evidence="1 9">
        <text>beta-D-fructose 1,6-bisphosphate + H2O = beta-D-fructose 6-phosphate + phosphate</text>
        <dbReference type="Rhea" id="RHEA:11064"/>
        <dbReference type="ChEBI" id="CHEBI:15377"/>
        <dbReference type="ChEBI" id="CHEBI:32966"/>
        <dbReference type="ChEBI" id="CHEBI:43474"/>
        <dbReference type="ChEBI" id="CHEBI:57634"/>
        <dbReference type="EC" id="3.1.3.11"/>
    </reaction>
</comment>
<dbReference type="Gene3D" id="3.40.190.80">
    <property type="match status" value="1"/>
</dbReference>
<dbReference type="SUPFAM" id="SSF56655">
    <property type="entry name" value="Carbohydrate phosphatase"/>
    <property type="match status" value="1"/>
</dbReference>
<dbReference type="PANTHER" id="PTHR11556:SF35">
    <property type="entry name" value="SEDOHEPTULOSE-1,7-BISPHOSPHATASE, CHLOROPLASTIC"/>
    <property type="match status" value="1"/>
</dbReference>
<dbReference type="GO" id="GO:0042132">
    <property type="term" value="F:fructose 1,6-bisphosphate 1-phosphatase activity"/>
    <property type="evidence" value="ECO:0007669"/>
    <property type="project" value="UniProtKB-UniRule"/>
</dbReference>
<dbReference type="PROSITE" id="PS00124">
    <property type="entry name" value="FBPASE"/>
    <property type="match status" value="1"/>
</dbReference>
<evidence type="ECO:0000256" key="1">
    <source>
        <dbReference type="ARBA" id="ARBA00001273"/>
    </source>
</evidence>
<feature type="binding site" evidence="9">
    <location>
        <position position="109"/>
    </location>
    <ligand>
        <name>Mg(2+)</name>
        <dbReference type="ChEBI" id="CHEBI:18420"/>
        <label>1</label>
    </ligand>
</feature>
<comment type="subunit">
    <text evidence="9">Homotetramer.</text>
</comment>
<comment type="caution">
    <text evidence="13">The sequence shown here is derived from an EMBL/GenBank/DDBJ whole genome shotgun (WGS) entry which is preliminary data.</text>
</comment>
<dbReference type="NCBIfam" id="NF006779">
    <property type="entry name" value="PRK09293.1-3"/>
    <property type="match status" value="1"/>
</dbReference>
<dbReference type="Proteomes" id="UP000297706">
    <property type="component" value="Unassembled WGS sequence"/>
</dbReference>
<comment type="similarity">
    <text evidence="3 9 10">Belongs to the FBPase class 1 family.</text>
</comment>
<feature type="binding site" evidence="9">
    <location>
        <position position="109"/>
    </location>
    <ligand>
        <name>Mg(2+)</name>
        <dbReference type="ChEBI" id="CHEBI:18420"/>
        <label>2</label>
    </ligand>
</feature>
<dbReference type="InterPro" id="IPR033391">
    <property type="entry name" value="FBPase_N"/>
</dbReference>
<comment type="cofactor">
    <cofactor evidence="9">
        <name>Mg(2+)</name>
        <dbReference type="ChEBI" id="CHEBI:18420"/>
    </cofactor>
    <text evidence="9">Binds 2 magnesium ions per subunit.</text>
</comment>
<keyword evidence="7 9" id="KW-0460">Magnesium</keyword>
<dbReference type="PRINTS" id="PR00115">
    <property type="entry name" value="F16BPHPHTASE"/>
</dbReference>
<dbReference type="PIRSF" id="PIRSF500210">
    <property type="entry name" value="FBPtase"/>
    <property type="match status" value="1"/>
</dbReference>
<accession>A0A4Y9VQQ4</accession>
<dbReference type="GO" id="GO:0005829">
    <property type="term" value="C:cytosol"/>
    <property type="evidence" value="ECO:0007669"/>
    <property type="project" value="TreeGrafter"/>
</dbReference>
<feature type="binding site" evidence="9">
    <location>
        <begin position="112"/>
        <end position="115"/>
    </location>
    <ligand>
        <name>substrate</name>
    </ligand>
</feature>
<dbReference type="CDD" id="cd00354">
    <property type="entry name" value="FBPase"/>
    <property type="match status" value="1"/>
</dbReference>
<dbReference type="AlphaFoldDB" id="A0A4Y9VQQ4"/>
<keyword evidence="6 9" id="KW-0378">Hydrolase</keyword>
<evidence type="ECO:0000259" key="12">
    <source>
        <dbReference type="Pfam" id="PF18913"/>
    </source>
</evidence>
<dbReference type="GO" id="GO:0006002">
    <property type="term" value="P:fructose 6-phosphate metabolic process"/>
    <property type="evidence" value="ECO:0007669"/>
    <property type="project" value="TreeGrafter"/>
</dbReference>
<evidence type="ECO:0000256" key="10">
    <source>
        <dbReference type="RuleBase" id="RU000508"/>
    </source>
</evidence>
<dbReference type="EC" id="3.1.3.11" evidence="9"/>
<dbReference type="EMBL" id="PQVH01000012">
    <property type="protein sequence ID" value="TFW70520.1"/>
    <property type="molecule type" value="Genomic_DNA"/>
</dbReference>
<protein>
    <recommendedName>
        <fullName evidence="9">Fructose-1,6-bisphosphatase class 1</fullName>
        <shortName evidence="9">FBPase class 1</shortName>
        <ecNumber evidence="9">3.1.3.11</ecNumber>
    </recommendedName>
    <alternativeName>
        <fullName evidence="9">D-fructose-1,6-bisphosphate 1-phosphohydrolase class 1</fullName>
    </alternativeName>
</protein>
<evidence type="ECO:0000256" key="5">
    <source>
        <dbReference type="ARBA" id="ARBA00022723"/>
    </source>
</evidence>
<dbReference type="InterPro" id="IPR020548">
    <property type="entry name" value="Fructose_bisphosphatase_AS"/>
</dbReference>
<dbReference type="OrthoDB" id="9806756at2"/>
<evidence type="ECO:0000256" key="9">
    <source>
        <dbReference type="HAMAP-Rule" id="MF_01855"/>
    </source>
</evidence>
<proteinExistence type="inferred from homology"/>
<dbReference type="GO" id="GO:0006094">
    <property type="term" value="P:gluconeogenesis"/>
    <property type="evidence" value="ECO:0007669"/>
    <property type="project" value="UniProtKB-UniRule"/>
</dbReference>
<comment type="subcellular location">
    <subcellularLocation>
        <location evidence="9">Cytoplasm</location>
    </subcellularLocation>
</comment>
<feature type="binding site" evidence="9">
    <location>
        <position position="203"/>
    </location>
    <ligand>
        <name>substrate</name>
    </ligand>
</feature>
<dbReference type="Gene3D" id="3.30.540.10">
    <property type="entry name" value="Fructose-1,6-Bisphosphatase, subunit A, domain 1"/>
    <property type="match status" value="1"/>
</dbReference>
<dbReference type="InterPro" id="IPR000146">
    <property type="entry name" value="FBPase_class-1"/>
</dbReference>
<keyword evidence="14" id="KW-1185">Reference proteome</keyword>
<keyword evidence="8 9" id="KW-0119">Carbohydrate metabolism</keyword>
<sequence>MNLSDFLNQSCATLNHSSQLSELILSIAEAGKQIAALVAKGKLAGVSQQLNSINVQGEAQMQLDISSHDIFIDCLSSTKVVFGAVSEELASPHYFSDHIPDAPYLVCFDPLDGSSNIALDGVVGSIFSILPAPPNAVRSDEIFLQQGIGQIAAGYVLYGPATMLVISAGAGTHAFTLDPDTKVFELTHPDLKIPAHYPEFAINASRQRFWEAPMQQYIADCLAGEEGVRQCNFNMRWMASMVADIHRILMRGGVFLYPKDHQVTDRAGRLRLLYEVSPMGMLIEQAGGKASTARASVLDLQPLQIHQRVPAILGSINEVDLIEQYHQS</sequence>
<dbReference type="NCBIfam" id="NF006780">
    <property type="entry name" value="PRK09293.1-4"/>
    <property type="match status" value="1"/>
</dbReference>
<feature type="binding site" evidence="9">
    <location>
        <position position="112"/>
    </location>
    <ligand>
        <name>Mg(2+)</name>
        <dbReference type="ChEBI" id="CHEBI:18420"/>
        <label>2</label>
    </ligand>
</feature>
<keyword evidence="5 9" id="KW-0479">Metal-binding</keyword>
<dbReference type="Pfam" id="PF18913">
    <property type="entry name" value="FBPase_C"/>
    <property type="match status" value="1"/>
</dbReference>
<gene>
    <name evidence="9" type="primary">fbp</name>
    <name evidence="13" type="ORF">C3Y98_09350</name>
</gene>
<evidence type="ECO:0000313" key="13">
    <source>
        <dbReference type="EMBL" id="TFW70520.1"/>
    </source>
</evidence>
<dbReference type="FunFam" id="3.40.190.80:FF:000011">
    <property type="entry name" value="Fructose-1,6-bisphosphatase class 1"/>
    <property type="match status" value="1"/>
</dbReference>
<feature type="domain" description="Fructose-1-6-bisphosphatase class I N-terminal" evidence="11">
    <location>
        <begin position="7"/>
        <end position="189"/>
    </location>
</feature>
<feature type="binding site" evidence="9">
    <location>
        <position position="87"/>
    </location>
    <ligand>
        <name>Mg(2+)</name>
        <dbReference type="ChEBI" id="CHEBI:18420"/>
        <label>1</label>
    </ligand>
</feature>
<evidence type="ECO:0000313" key="14">
    <source>
        <dbReference type="Proteomes" id="UP000297706"/>
    </source>
</evidence>
<evidence type="ECO:0000256" key="3">
    <source>
        <dbReference type="ARBA" id="ARBA00010941"/>
    </source>
</evidence>
<dbReference type="GO" id="GO:0006000">
    <property type="term" value="P:fructose metabolic process"/>
    <property type="evidence" value="ECO:0007669"/>
    <property type="project" value="TreeGrafter"/>
</dbReference>
<reference evidence="13 14" key="1">
    <citation type="submission" date="2018-02" db="EMBL/GenBank/DDBJ databases">
        <title>A novel lanthanide dependent methylotroph, Methylotenera sp. La3113.</title>
        <authorList>
            <person name="Lv H."/>
            <person name="Tani A."/>
        </authorList>
    </citation>
    <scope>NUCLEOTIDE SEQUENCE [LARGE SCALE GENOMIC DNA]</scope>
    <source>
        <strain evidence="13 14">La3113</strain>
    </source>
</reference>
<comment type="caution">
    <text evidence="9">Lacks conserved residue(s) required for the propagation of feature annotation.</text>
</comment>
<dbReference type="RefSeq" id="WP_135278325.1">
    <property type="nucleotide sequence ID" value="NZ_PQVH01000012.1"/>
</dbReference>
<feature type="binding site" evidence="9">
    <location>
        <position position="275"/>
    </location>
    <ligand>
        <name>Mg(2+)</name>
        <dbReference type="ChEBI" id="CHEBI:18420"/>
        <label>2</label>
    </ligand>
</feature>
<name>A0A4Y9VQQ4_9PROT</name>
<feature type="domain" description="Fructose-1-6-bisphosphatase class 1 C-terminal" evidence="12">
    <location>
        <begin position="193"/>
        <end position="326"/>
    </location>
</feature>
<dbReference type="GO" id="GO:0005986">
    <property type="term" value="P:sucrose biosynthetic process"/>
    <property type="evidence" value="ECO:0007669"/>
    <property type="project" value="TreeGrafter"/>
</dbReference>
<dbReference type="Pfam" id="PF00316">
    <property type="entry name" value="FBPase"/>
    <property type="match status" value="1"/>
</dbReference>
<evidence type="ECO:0000256" key="8">
    <source>
        <dbReference type="ARBA" id="ARBA00023277"/>
    </source>
</evidence>
<dbReference type="PANTHER" id="PTHR11556">
    <property type="entry name" value="FRUCTOSE-1,6-BISPHOSPHATASE-RELATED"/>
    <property type="match status" value="1"/>
</dbReference>
<comment type="pathway">
    <text evidence="2">Carbohydrate biosynthesis; Calvin cycle.</text>
</comment>
<keyword evidence="4 9" id="KW-0963">Cytoplasm</keyword>
<evidence type="ECO:0000256" key="2">
    <source>
        <dbReference type="ARBA" id="ARBA00005215"/>
    </source>
</evidence>
<feature type="binding site" evidence="9">
    <location>
        <position position="111"/>
    </location>
    <ligand>
        <name>Mg(2+)</name>
        <dbReference type="ChEBI" id="CHEBI:18420"/>
        <label>1</label>
    </ligand>
</feature>
<evidence type="ECO:0000256" key="7">
    <source>
        <dbReference type="ARBA" id="ARBA00022842"/>
    </source>
</evidence>
<organism evidence="13 14">
    <name type="scientific">Methylotenera oryzisoli</name>
    <dbReference type="NCBI Taxonomy" id="2080758"/>
    <lineage>
        <taxon>Bacteria</taxon>
        <taxon>Pseudomonadati</taxon>
        <taxon>Pseudomonadota</taxon>
        <taxon>Betaproteobacteria</taxon>
        <taxon>Nitrosomonadales</taxon>
        <taxon>Methylophilaceae</taxon>
        <taxon>Methylotenera</taxon>
    </lineage>
</organism>
<dbReference type="GO" id="GO:0030388">
    <property type="term" value="P:fructose 1,6-bisphosphate metabolic process"/>
    <property type="evidence" value="ECO:0007669"/>
    <property type="project" value="TreeGrafter"/>
</dbReference>
<evidence type="ECO:0000259" key="11">
    <source>
        <dbReference type="Pfam" id="PF00316"/>
    </source>
</evidence>
<dbReference type="PIRSF" id="PIRSF000904">
    <property type="entry name" value="FBPtase_SBPase"/>
    <property type="match status" value="1"/>
</dbReference>
<evidence type="ECO:0000256" key="6">
    <source>
        <dbReference type="ARBA" id="ARBA00022801"/>
    </source>
</evidence>